<accession>A0A086Y8V2</accession>
<dbReference type="AlphaFoldDB" id="A0A086Y8V2"/>
<reference evidence="1 2" key="1">
    <citation type="submission" date="2014-03" db="EMBL/GenBank/DDBJ databases">
        <title>Genome of Haematobacter massiliensis CCUG 47968.</title>
        <authorList>
            <person name="Wang D."/>
            <person name="Wang G."/>
        </authorList>
    </citation>
    <scope>NUCLEOTIDE SEQUENCE [LARGE SCALE GENOMIC DNA]</scope>
    <source>
        <strain evidence="1 2">CCUG 47968</strain>
    </source>
</reference>
<dbReference type="RefSeq" id="WP_035709189.1">
    <property type="nucleotide sequence ID" value="NZ_CAMIFG010000102.1"/>
</dbReference>
<sequence>MKKDVRRLQHLASLRLDLKLNTLRRETEAAETLRSEMRHLADRALLARREDERLGERHAVWVRQRMETLNLELANRLGRIEEARESATRAFGQEDALSLLAAKGK</sequence>
<dbReference type="Proteomes" id="UP000028826">
    <property type="component" value="Unassembled WGS sequence"/>
</dbReference>
<keyword evidence="2" id="KW-1185">Reference proteome</keyword>
<dbReference type="EMBL" id="JGYG01000003">
    <property type="protein sequence ID" value="KFI30702.1"/>
    <property type="molecule type" value="Genomic_DNA"/>
</dbReference>
<protein>
    <submittedName>
        <fullName evidence="1">Uncharacterized protein</fullName>
    </submittedName>
</protein>
<evidence type="ECO:0000313" key="1">
    <source>
        <dbReference type="EMBL" id="KFI30702.1"/>
    </source>
</evidence>
<dbReference type="STRING" id="195105.CN97_13405"/>
<evidence type="ECO:0000313" key="2">
    <source>
        <dbReference type="Proteomes" id="UP000028826"/>
    </source>
</evidence>
<proteinExistence type="predicted"/>
<gene>
    <name evidence="1" type="ORF">CN97_13405</name>
</gene>
<dbReference type="OrthoDB" id="7872344at2"/>
<name>A0A086Y8V2_9RHOB</name>
<comment type="caution">
    <text evidence="1">The sequence shown here is derived from an EMBL/GenBank/DDBJ whole genome shotgun (WGS) entry which is preliminary data.</text>
</comment>
<organism evidence="1 2">
    <name type="scientific">Haematobacter massiliensis</name>
    <dbReference type="NCBI Taxonomy" id="195105"/>
    <lineage>
        <taxon>Bacteria</taxon>
        <taxon>Pseudomonadati</taxon>
        <taxon>Pseudomonadota</taxon>
        <taxon>Alphaproteobacteria</taxon>
        <taxon>Rhodobacterales</taxon>
        <taxon>Paracoccaceae</taxon>
        <taxon>Haematobacter</taxon>
    </lineage>
</organism>